<reference evidence="2" key="1">
    <citation type="submission" date="2015-04" db="UniProtKB">
        <authorList>
            <consortium name="EnsemblPlants"/>
        </authorList>
    </citation>
    <scope>IDENTIFICATION</scope>
</reference>
<dbReference type="HOGENOM" id="CLU_2065144_0_0_1"/>
<dbReference type="Gramene" id="OGLUM03G26690.1">
    <property type="protein sequence ID" value="OGLUM03G26690.1"/>
    <property type="gene ID" value="OGLUM03G26690"/>
</dbReference>
<dbReference type="AlphaFoldDB" id="A0A0D9ZAH2"/>
<feature type="region of interest" description="Disordered" evidence="1">
    <location>
        <begin position="14"/>
        <end position="34"/>
    </location>
</feature>
<feature type="compositionally biased region" description="Gly residues" evidence="1">
    <location>
        <begin position="15"/>
        <end position="28"/>
    </location>
</feature>
<name>A0A0D9ZAH2_9ORYZ</name>
<organism evidence="2">
    <name type="scientific">Oryza glumipatula</name>
    <dbReference type="NCBI Taxonomy" id="40148"/>
    <lineage>
        <taxon>Eukaryota</taxon>
        <taxon>Viridiplantae</taxon>
        <taxon>Streptophyta</taxon>
        <taxon>Embryophyta</taxon>
        <taxon>Tracheophyta</taxon>
        <taxon>Spermatophyta</taxon>
        <taxon>Magnoliopsida</taxon>
        <taxon>Liliopsida</taxon>
        <taxon>Poales</taxon>
        <taxon>Poaceae</taxon>
        <taxon>BOP clade</taxon>
        <taxon>Oryzoideae</taxon>
        <taxon>Oryzeae</taxon>
        <taxon>Oryzinae</taxon>
        <taxon>Oryza</taxon>
    </lineage>
</organism>
<reference evidence="2" key="2">
    <citation type="submission" date="2018-05" db="EMBL/GenBank/DDBJ databases">
        <title>OgluRS3 (Oryza glumaepatula Reference Sequence Version 3).</title>
        <authorList>
            <person name="Zhang J."/>
            <person name="Kudrna D."/>
            <person name="Lee S."/>
            <person name="Talag J."/>
            <person name="Welchert J."/>
            <person name="Wing R.A."/>
        </authorList>
    </citation>
    <scope>NUCLEOTIDE SEQUENCE [LARGE SCALE GENOMIC DNA]</scope>
</reference>
<dbReference type="Proteomes" id="UP000026961">
    <property type="component" value="Chromosome 3"/>
</dbReference>
<proteinExistence type="predicted"/>
<evidence type="ECO:0000313" key="2">
    <source>
        <dbReference type="EnsemblPlants" id="OGLUM03G26690.1"/>
    </source>
</evidence>
<dbReference type="EnsemblPlants" id="OGLUM03G26690.1">
    <property type="protein sequence ID" value="OGLUM03G26690.1"/>
    <property type="gene ID" value="OGLUM03G26690"/>
</dbReference>
<keyword evidence="3" id="KW-1185">Reference proteome</keyword>
<protein>
    <submittedName>
        <fullName evidence="2">Uncharacterized protein</fullName>
    </submittedName>
</protein>
<evidence type="ECO:0000256" key="1">
    <source>
        <dbReference type="SAM" id="MobiDB-lite"/>
    </source>
</evidence>
<accession>A0A0D9ZAH2</accession>
<sequence length="119" mass="12666">MTVASVAPIAVMLGDGSGQGGGALGGSGSSNTQRRSSRFHVAYIALFECPEKEEDVEGEKADVAIAHRLYLPTRLPPSRLDLAALKLVEVKEGVSARIWRRAMALAHPPLSRPRQSTAC</sequence>
<evidence type="ECO:0000313" key="3">
    <source>
        <dbReference type="Proteomes" id="UP000026961"/>
    </source>
</evidence>